<dbReference type="PANTHER" id="PTHR43651:SF3">
    <property type="entry name" value="1,4-ALPHA-GLUCAN-BRANCHING ENZYME"/>
    <property type="match status" value="1"/>
</dbReference>
<feature type="non-terminal residue" evidence="1">
    <location>
        <position position="65"/>
    </location>
</feature>
<dbReference type="InterPro" id="IPR013783">
    <property type="entry name" value="Ig-like_fold"/>
</dbReference>
<reference evidence="1" key="1">
    <citation type="submission" date="2021-02" db="EMBL/GenBank/DDBJ databases">
        <authorList>
            <person name="Dougan E. K."/>
            <person name="Rhodes N."/>
            <person name="Thang M."/>
            <person name="Chan C."/>
        </authorList>
    </citation>
    <scope>NUCLEOTIDE SEQUENCE</scope>
</reference>
<accession>A0A812UJC3</accession>
<dbReference type="AlphaFoldDB" id="A0A812UJC3"/>
<gene>
    <name evidence="1" type="primary">SBEII</name>
    <name evidence="1" type="ORF">SPIL2461_LOCUS15443</name>
</gene>
<dbReference type="PANTHER" id="PTHR43651">
    <property type="entry name" value="1,4-ALPHA-GLUCAN-BRANCHING ENZYME"/>
    <property type="match status" value="1"/>
</dbReference>
<dbReference type="GO" id="GO:0005737">
    <property type="term" value="C:cytoplasm"/>
    <property type="evidence" value="ECO:0007669"/>
    <property type="project" value="TreeGrafter"/>
</dbReference>
<sequence>ADGSPGIPHKTQIKVRVEANDGSWHDRVPAWIKLAWQDHTTNLFNGVFWEPPDEERYEFLNPRPP</sequence>
<dbReference type="GO" id="GO:0003844">
    <property type="term" value="F:1,4-alpha-glucan branching enzyme activity"/>
    <property type="evidence" value="ECO:0007669"/>
    <property type="project" value="TreeGrafter"/>
</dbReference>
<organism evidence="1 2">
    <name type="scientific">Symbiodinium pilosum</name>
    <name type="common">Dinoflagellate</name>
    <dbReference type="NCBI Taxonomy" id="2952"/>
    <lineage>
        <taxon>Eukaryota</taxon>
        <taxon>Sar</taxon>
        <taxon>Alveolata</taxon>
        <taxon>Dinophyceae</taxon>
        <taxon>Suessiales</taxon>
        <taxon>Symbiodiniaceae</taxon>
        <taxon>Symbiodinium</taxon>
    </lineage>
</organism>
<dbReference type="OrthoDB" id="414089at2759"/>
<proteinExistence type="predicted"/>
<evidence type="ECO:0000313" key="1">
    <source>
        <dbReference type="EMBL" id="CAE7573141.1"/>
    </source>
</evidence>
<protein>
    <submittedName>
        <fullName evidence="1">SBEII protein</fullName>
    </submittedName>
</protein>
<keyword evidence="2" id="KW-1185">Reference proteome</keyword>
<evidence type="ECO:0000313" key="2">
    <source>
        <dbReference type="Proteomes" id="UP000649617"/>
    </source>
</evidence>
<dbReference type="GO" id="GO:0005975">
    <property type="term" value="P:carbohydrate metabolic process"/>
    <property type="evidence" value="ECO:0007669"/>
    <property type="project" value="TreeGrafter"/>
</dbReference>
<comment type="caution">
    <text evidence="1">The sequence shown here is derived from an EMBL/GenBank/DDBJ whole genome shotgun (WGS) entry which is preliminary data.</text>
</comment>
<dbReference type="Proteomes" id="UP000649617">
    <property type="component" value="Unassembled WGS sequence"/>
</dbReference>
<dbReference type="EMBL" id="CAJNIZ010037792">
    <property type="protein sequence ID" value="CAE7573141.1"/>
    <property type="molecule type" value="Genomic_DNA"/>
</dbReference>
<feature type="non-terminal residue" evidence="1">
    <location>
        <position position="1"/>
    </location>
</feature>
<name>A0A812UJC3_SYMPI</name>
<dbReference type="Gene3D" id="2.60.40.10">
    <property type="entry name" value="Immunoglobulins"/>
    <property type="match status" value="1"/>
</dbReference>